<evidence type="ECO:0000313" key="3">
    <source>
        <dbReference type="Proteomes" id="UP000198598"/>
    </source>
</evidence>
<accession>A0A1I1SFP9</accession>
<dbReference type="EMBL" id="FOLQ01000005">
    <property type="protein sequence ID" value="SFD45314.1"/>
    <property type="molecule type" value="Genomic_DNA"/>
</dbReference>
<feature type="transmembrane region" description="Helical" evidence="1">
    <location>
        <begin position="66"/>
        <end position="83"/>
    </location>
</feature>
<dbReference type="Proteomes" id="UP000198598">
    <property type="component" value="Unassembled WGS sequence"/>
</dbReference>
<evidence type="ECO:0000256" key="1">
    <source>
        <dbReference type="SAM" id="Phobius"/>
    </source>
</evidence>
<dbReference type="STRING" id="662367.SAMN05216167_10594"/>
<keyword evidence="3" id="KW-1185">Reference proteome</keyword>
<keyword evidence="1" id="KW-0472">Membrane</keyword>
<keyword evidence="1" id="KW-1133">Transmembrane helix</keyword>
<sequence>MAGRRYNGSRFSVYGWLTRKHLLRQPTVNRKPNTVNYLYERIYRKRSMKKIRKFYNEYKPYIFSDGWYYVFIVVFILILFIFFS</sequence>
<proteinExistence type="predicted"/>
<evidence type="ECO:0000313" key="2">
    <source>
        <dbReference type="EMBL" id="SFD45314.1"/>
    </source>
</evidence>
<keyword evidence="1" id="KW-0812">Transmembrane</keyword>
<dbReference type="AlphaFoldDB" id="A0A1I1SFP9"/>
<gene>
    <name evidence="2" type="ORF">SAMN05216167_10594</name>
</gene>
<organism evidence="2 3">
    <name type="scientific">Spirosoma endophyticum</name>
    <dbReference type="NCBI Taxonomy" id="662367"/>
    <lineage>
        <taxon>Bacteria</taxon>
        <taxon>Pseudomonadati</taxon>
        <taxon>Bacteroidota</taxon>
        <taxon>Cytophagia</taxon>
        <taxon>Cytophagales</taxon>
        <taxon>Cytophagaceae</taxon>
        <taxon>Spirosoma</taxon>
    </lineage>
</organism>
<reference evidence="2 3" key="1">
    <citation type="submission" date="2016-10" db="EMBL/GenBank/DDBJ databases">
        <authorList>
            <person name="de Groot N.N."/>
        </authorList>
    </citation>
    <scope>NUCLEOTIDE SEQUENCE [LARGE SCALE GENOMIC DNA]</scope>
    <source>
        <strain evidence="2 3">DSM 26130</strain>
    </source>
</reference>
<name>A0A1I1SFP9_9BACT</name>
<protein>
    <submittedName>
        <fullName evidence="2">Uncharacterized protein</fullName>
    </submittedName>
</protein>